<accession>A0A7R6SU72</accession>
<dbReference type="EMBL" id="AP014545">
    <property type="protein sequence ID" value="BBB27435.1"/>
    <property type="molecule type" value="Genomic_DNA"/>
</dbReference>
<name>A0A7R6SU72_9GAMM</name>
<protein>
    <submittedName>
        <fullName evidence="2">Uncharacterized protein</fullName>
    </submittedName>
</protein>
<keyword evidence="1" id="KW-0472">Membrane</keyword>
<sequence>MKIFSAVVALCLAVFLFFLAHDMEGISLLRMGYIVGGVCLLTLTLFIFVPPKTDESE</sequence>
<keyword evidence="1" id="KW-0812">Transmembrane</keyword>
<organism evidence="2 3">
    <name type="scientific">Amphritea japonica ATCC BAA-1530</name>
    <dbReference type="NCBI Taxonomy" id="1278309"/>
    <lineage>
        <taxon>Bacteria</taxon>
        <taxon>Pseudomonadati</taxon>
        <taxon>Pseudomonadota</taxon>
        <taxon>Gammaproteobacteria</taxon>
        <taxon>Oceanospirillales</taxon>
        <taxon>Oceanospirillaceae</taxon>
        <taxon>Amphritea</taxon>
    </lineage>
</organism>
<reference evidence="2 3" key="1">
    <citation type="journal article" date="2008" name="Int. J. Syst. Evol. Microbiol.">
        <title>Amphritea japonica sp. nov. and Amphritea balenae sp. nov., isolated from the sediment adjacent to sperm whale carcasses off Kagoshima, Japan.</title>
        <authorList>
            <person name="Miyazaki M."/>
            <person name="Nogi Y."/>
            <person name="Fujiwara Y."/>
            <person name="Kawato M."/>
            <person name="Nagahama T."/>
            <person name="Kubokawa K."/>
            <person name="Horikoshi K."/>
        </authorList>
    </citation>
    <scope>NUCLEOTIDE SEQUENCE [LARGE SCALE GENOMIC DNA]</scope>
    <source>
        <strain evidence="2 3">ATCC BAA-1530</strain>
    </source>
</reference>
<evidence type="ECO:0000313" key="3">
    <source>
        <dbReference type="Proteomes" id="UP000595663"/>
    </source>
</evidence>
<dbReference type="Proteomes" id="UP000595663">
    <property type="component" value="Chromosome"/>
</dbReference>
<dbReference type="AlphaFoldDB" id="A0A7R6SU72"/>
<dbReference type="KEGG" id="ajp:AMJAP_2849"/>
<feature type="transmembrane region" description="Helical" evidence="1">
    <location>
        <begin position="32"/>
        <end position="49"/>
    </location>
</feature>
<evidence type="ECO:0000313" key="2">
    <source>
        <dbReference type="EMBL" id="BBB27435.1"/>
    </source>
</evidence>
<proteinExistence type="predicted"/>
<gene>
    <name evidence="2" type="ORF">AMJAP_2849</name>
</gene>
<evidence type="ECO:0000256" key="1">
    <source>
        <dbReference type="SAM" id="Phobius"/>
    </source>
</evidence>
<keyword evidence="3" id="KW-1185">Reference proteome</keyword>
<keyword evidence="1" id="KW-1133">Transmembrane helix</keyword>
<dbReference type="RefSeq" id="WP_019622659.1">
    <property type="nucleotide sequence ID" value="NZ_AP014545.1"/>
</dbReference>